<dbReference type="RefSeq" id="WP_229639777.1">
    <property type="nucleotide sequence ID" value="NZ_JADWDC010000012.1"/>
</dbReference>
<keyword evidence="2" id="KW-1185">Reference proteome</keyword>
<dbReference type="Proteomes" id="UP000729733">
    <property type="component" value="Unassembled WGS sequence"/>
</dbReference>
<evidence type="ECO:0000313" key="1">
    <source>
        <dbReference type="EMBL" id="MCC0176739.1"/>
    </source>
</evidence>
<organism evidence="1 2">
    <name type="scientific">Waterburya agarophytonicola KI4</name>
    <dbReference type="NCBI Taxonomy" id="2874699"/>
    <lineage>
        <taxon>Bacteria</taxon>
        <taxon>Bacillati</taxon>
        <taxon>Cyanobacteriota</taxon>
        <taxon>Cyanophyceae</taxon>
        <taxon>Pleurocapsales</taxon>
        <taxon>Hyellaceae</taxon>
        <taxon>Waterburya</taxon>
        <taxon>Waterburya agarophytonicola</taxon>
    </lineage>
</organism>
<gene>
    <name evidence="1" type="ORF">I4641_07080</name>
</gene>
<sequence>MFTEKIELKPLLGMLLLISATSIGVQITVRAENIIIEQNIDSETVLTEIEQNSNSETVLTENISNTKKYLPYSPIMVNKNSKWYAYSGKKANIPNYNLSSEKTFAKSINGSQLTTEFDMFLATYPTLDLSLMSNTNKKHFTFTFLTAQ</sequence>
<evidence type="ECO:0000313" key="2">
    <source>
        <dbReference type="Proteomes" id="UP000729733"/>
    </source>
</evidence>
<dbReference type="AlphaFoldDB" id="A0A964BP80"/>
<proteinExistence type="predicted"/>
<dbReference type="EMBL" id="JADWDC010000012">
    <property type="protein sequence ID" value="MCC0176739.1"/>
    <property type="molecule type" value="Genomic_DNA"/>
</dbReference>
<accession>A0A964BP80</accession>
<comment type="caution">
    <text evidence="1">The sequence shown here is derived from an EMBL/GenBank/DDBJ whole genome shotgun (WGS) entry which is preliminary data.</text>
</comment>
<protein>
    <submittedName>
        <fullName evidence="1">Uncharacterized protein</fullName>
    </submittedName>
</protein>
<reference evidence="1" key="1">
    <citation type="journal article" date="2021" name="Antonie Van Leeuwenhoek">
        <title>Draft genome and description of Waterburya agarophytonicola gen. nov. sp. nov. (Pleurocapsales, Cyanobacteria): a seaweed symbiont.</title>
        <authorList>
            <person name="Bonthond G."/>
            <person name="Shalygin S."/>
            <person name="Bayer T."/>
            <person name="Weinberger F."/>
        </authorList>
    </citation>
    <scope>NUCLEOTIDE SEQUENCE</scope>
    <source>
        <strain evidence="1">KI4</strain>
    </source>
</reference>
<name>A0A964BP80_9CYAN</name>